<evidence type="ECO:0000313" key="2">
    <source>
        <dbReference type="EMBL" id="ELU00450.1"/>
    </source>
</evidence>
<name>R7U2A2_CAPTE</name>
<keyword evidence="4" id="KW-1185">Reference proteome</keyword>
<evidence type="ECO:0000313" key="4">
    <source>
        <dbReference type="Proteomes" id="UP000014760"/>
    </source>
</evidence>
<dbReference type="EnsemblMetazoa" id="CapteT204894">
    <property type="protein sequence ID" value="CapteP204894"/>
    <property type="gene ID" value="CapteG204894"/>
</dbReference>
<dbReference type="EMBL" id="KB305999">
    <property type="protein sequence ID" value="ELU00450.1"/>
    <property type="molecule type" value="Genomic_DNA"/>
</dbReference>
<dbReference type="HOGENOM" id="CLU_1572088_0_0_1"/>
<reference evidence="4" key="1">
    <citation type="submission" date="2012-12" db="EMBL/GenBank/DDBJ databases">
        <authorList>
            <person name="Hellsten U."/>
            <person name="Grimwood J."/>
            <person name="Chapman J.A."/>
            <person name="Shapiro H."/>
            <person name="Aerts A."/>
            <person name="Otillar R.P."/>
            <person name="Terry A.Y."/>
            <person name="Boore J.L."/>
            <person name="Simakov O."/>
            <person name="Marletaz F."/>
            <person name="Cho S.-J."/>
            <person name="Edsinger-Gonzales E."/>
            <person name="Havlak P."/>
            <person name="Kuo D.-H."/>
            <person name="Larsson T."/>
            <person name="Lv J."/>
            <person name="Arendt D."/>
            <person name="Savage R."/>
            <person name="Osoegawa K."/>
            <person name="de Jong P."/>
            <person name="Lindberg D.R."/>
            <person name="Seaver E.C."/>
            <person name="Weisblat D.A."/>
            <person name="Putnam N.H."/>
            <person name="Grigoriev I.V."/>
            <person name="Rokhsar D.S."/>
        </authorList>
    </citation>
    <scope>NUCLEOTIDE SEQUENCE</scope>
    <source>
        <strain evidence="4">I ESC-2004</strain>
    </source>
</reference>
<feature type="region of interest" description="Disordered" evidence="1">
    <location>
        <begin position="151"/>
        <end position="170"/>
    </location>
</feature>
<reference evidence="2 4" key="2">
    <citation type="journal article" date="2013" name="Nature">
        <title>Insights into bilaterian evolution from three spiralian genomes.</title>
        <authorList>
            <person name="Simakov O."/>
            <person name="Marletaz F."/>
            <person name="Cho S.J."/>
            <person name="Edsinger-Gonzales E."/>
            <person name="Havlak P."/>
            <person name="Hellsten U."/>
            <person name="Kuo D.H."/>
            <person name="Larsson T."/>
            <person name="Lv J."/>
            <person name="Arendt D."/>
            <person name="Savage R."/>
            <person name="Osoegawa K."/>
            <person name="de Jong P."/>
            <person name="Grimwood J."/>
            <person name="Chapman J.A."/>
            <person name="Shapiro H."/>
            <person name="Aerts A."/>
            <person name="Otillar R.P."/>
            <person name="Terry A.Y."/>
            <person name="Boore J.L."/>
            <person name="Grigoriev I.V."/>
            <person name="Lindberg D.R."/>
            <person name="Seaver E.C."/>
            <person name="Weisblat D.A."/>
            <person name="Putnam N.H."/>
            <person name="Rokhsar D.S."/>
        </authorList>
    </citation>
    <scope>NUCLEOTIDE SEQUENCE</scope>
    <source>
        <strain evidence="2 4">I ESC-2004</strain>
    </source>
</reference>
<evidence type="ECO:0000313" key="3">
    <source>
        <dbReference type="EnsemblMetazoa" id="CapteP204894"/>
    </source>
</evidence>
<feature type="region of interest" description="Disordered" evidence="1">
    <location>
        <begin position="1"/>
        <end position="20"/>
    </location>
</feature>
<evidence type="ECO:0000256" key="1">
    <source>
        <dbReference type="SAM" id="MobiDB-lite"/>
    </source>
</evidence>
<protein>
    <submittedName>
        <fullName evidence="2 3">Uncharacterized protein</fullName>
    </submittedName>
</protein>
<accession>R7U2A2</accession>
<sequence length="170" mass="19910">MGYKKQEYHRQRVATETKRTRKKTVMHVPIPEFLVFVGLLATCRAITQPLSFYNELSREIASSMEDEPEMLETDFLAYPMSKRGFGDKRSLTLREDDLRSLLRDGYFPLSKRGFGDKRGLGDKRSMVDLDYDGWRKPIFNLKRFYGDKRTEKRGFGDKRGFADKRGFGDK</sequence>
<proteinExistence type="predicted"/>
<reference evidence="3" key="3">
    <citation type="submission" date="2015-06" db="UniProtKB">
        <authorList>
            <consortium name="EnsemblMetazoa"/>
        </authorList>
    </citation>
    <scope>IDENTIFICATION</scope>
</reference>
<organism evidence="2">
    <name type="scientific">Capitella teleta</name>
    <name type="common">Polychaete worm</name>
    <dbReference type="NCBI Taxonomy" id="283909"/>
    <lineage>
        <taxon>Eukaryota</taxon>
        <taxon>Metazoa</taxon>
        <taxon>Spiralia</taxon>
        <taxon>Lophotrochozoa</taxon>
        <taxon>Annelida</taxon>
        <taxon>Polychaeta</taxon>
        <taxon>Sedentaria</taxon>
        <taxon>Scolecida</taxon>
        <taxon>Capitellidae</taxon>
        <taxon>Capitella</taxon>
    </lineage>
</organism>
<dbReference type="AlphaFoldDB" id="R7U2A2"/>
<dbReference type="STRING" id="283909.R7U2A2"/>
<dbReference type="OrthoDB" id="5418055at2759"/>
<dbReference type="Proteomes" id="UP000014760">
    <property type="component" value="Unassembled WGS sequence"/>
</dbReference>
<gene>
    <name evidence="2" type="ORF">CAPTEDRAFT_204894</name>
</gene>
<feature type="compositionally biased region" description="Basic and acidic residues" evidence="1">
    <location>
        <begin position="1"/>
        <end position="18"/>
    </location>
</feature>
<dbReference type="EMBL" id="AMQN01009698">
    <property type="status" value="NOT_ANNOTATED_CDS"/>
    <property type="molecule type" value="Genomic_DNA"/>
</dbReference>